<feature type="compositionally biased region" description="Basic and acidic residues" evidence="5">
    <location>
        <begin position="341"/>
        <end position="352"/>
    </location>
</feature>
<dbReference type="Pfam" id="PF07946">
    <property type="entry name" value="CCDC47"/>
    <property type="match status" value="1"/>
</dbReference>
<comment type="caution">
    <text evidence="8">The sequence shown here is derived from an EMBL/GenBank/DDBJ whole genome shotgun (WGS) entry which is preliminary data.</text>
</comment>
<dbReference type="InterPro" id="IPR012879">
    <property type="entry name" value="CCDC47"/>
</dbReference>
<evidence type="ECO:0000256" key="3">
    <source>
        <dbReference type="ARBA" id="ARBA00022989"/>
    </source>
</evidence>
<feature type="transmembrane region" description="Helical" evidence="6">
    <location>
        <begin position="43"/>
        <end position="60"/>
    </location>
</feature>
<reference evidence="8" key="1">
    <citation type="submission" date="2021-01" db="EMBL/GenBank/DDBJ databases">
        <title>Metabolic potential, ecology and presence of endohyphal bacteria is reflected in genomic diversity of Mucoromycotina.</title>
        <authorList>
            <person name="Muszewska A."/>
            <person name="Okrasinska A."/>
            <person name="Steczkiewicz K."/>
            <person name="Drgas O."/>
            <person name="Orlowska M."/>
            <person name="Perlinska-Lenart U."/>
            <person name="Aleksandrzak-Piekarczyk T."/>
            <person name="Szatraj K."/>
            <person name="Zielenkiewicz U."/>
            <person name="Pilsyk S."/>
            <person name="Malc E."/>
            <person name="Mieczkowski P."/>
            <person name="Kruszewska J.S."/>
            <person name="Biernat P."/>
            <person name="Pawlowska J."/>
        </authorList>
    </citation>
    <scope>NUCLEOTIDE SEQUENCE</scope>
    <source>
        <strain evidence="8">WA0000018081</strain>
    </source>
</reference>
<evidence type="ECO:0000256" key="5">
    <source>
        <dbReference type="SAM" id="MobiDB-lite"/>
    </source>
</evidence>
<dbReference type="EMBL" id="JAEPRE010000260">
    <property type="protein sequence ID" value="KAG2229581.1"/>
    <property type="molecule type" value="Genomic_DNA"/>
</dbReference>
<evidence type="ECO:0008006" key="10">
    <source>
        <dbReference type="Google" id="ProtNLM"/>
    </source>
</evidence>
<evidence type="ECO:0000256" key="4">
    <source>
        <dbReference type="ARBA" id="ARBA00023136"/>
    </source>
</evidence>
<organism evidence="8 9">
    <name type="scientific">Thamnidium elegans</name>
    <dbReference type="NCBI Taxonomy" id="101142"/>
    <lineage>
        <taxon>Eukaryota</taxon>
        <taxon>Fungi</taxon>
        <taxon>Fungi incertae sedis</taxon>
        <taxon>Mucoromycota</taxon>
        <taxon>Mucoromycotina</taxon>
        <taxon>Mucoromycetes</taxon>
        <taxon>Mucorales</taxon>
        <taxon>Mucorineae</taxon>
        <taxon>Mucoraceae</taxon>
        <taxon>Thamnidium</taxon>
    </lineage>
</organism>
<dbReference type="Proteomes" id="UP000613177">
    <property type="component" value="Unassembled WGS sequence"/>
</dbReference>
<keyword evidence="3 6" id="KW-1133">Transmembrane helix</keyword>
<dbReference type="PANTHER" id="PTHR12883">
    <property type="entry name" value="ADIPOCYTE-SPECIFIC PROTEIN 4-RELATED"/>
    <property type="match status" value="1"/>
</dbReference>
<keyword evidence="4 6" id="KW-0472">Membrane</keyword>
<feature type="signal peptide" evidence="7">
    <location>
        <begin position="1"/>
        <end position="19"/>
    </location>
</feature>
<dbReference type="OrthoDB" id="10039147at2759"/>
<dbReference type="GO" id="GO:0005783">
    <property type="term" value="C:endoplasmic reticulum"/>
    <property type="evidence" value="ECO:0007669"/>
    <property type="project" value="InterPro"/>
</dbReference>
<evidence type="ECO:0000313" key="9">
    <source>
        <dbReference type="Proteomes" id="UP000613177"/>
    </source>
</evidence>
<feature type="compositionally biased region" description="Basic and acidic residues" evidence="5">
    <location>
        <begin position="312"/>
        <end position="335"/>
    </location>
</feature>
<keyword evidence="7" id="KW-0732">Signal</keyword>
<dbReference type="AlphaFoldDB" id="A0A8H7VP17"/>
<evidence type="ECO:0000256" key="2">
    <source>
        <dbReference type="ARBA" id="ARBA00022692"/>
    </source>
</evidence>
<dbReference type="GO" id="GO:0016020">
    <property type="term" value="C:membrane"/>
    <property type="evidence" value="ECO:0007669"/>
    <property type="project" value="UniProtKB-SubCell"/>
</dbReference>
<feature type="compositionally biased region" description="Basic residues" evidence="5">
    <location>
        <begin position="353"/>
        <end position="363"/>
    </location>
</feature>
<evidence type="ECO:0000256" key="6">
    <source>
        <dbReference type="SAM" id="Phobius"/>
    </source>
</evidence>
<evidence type="ECO:0000256" key="7">
    <source>
        <dbReference type="SAM" id="SignalP"/>
    </source>
</evidence>
<keyword evidence="9" id="KW-1185">Reference proteome</keyword>
<feature type="chain" id="PRO_5034570328" description="Coiled-coil domain-containing protein 47" evidence="7">
    <location>
        <begin position="20"/>
        <end position="363"/>
    </location>
</feature>
<proteinExistence type="predicted"/>
<name>A0A8H7VP17_9FUNG</name>
<dbReference type="GO" id="GO:0032469">
    <property type="term" value="P:endoplasmic reticulum calcium ion homeostasis"/>
    <property type="evidence" value="ECO:0007669"/>
    <property type="project" value="InterPro"/>
</dbReference>
<evidence type="ECO:0000256" key="1">
    <source>
        <dbReference type="ARBA" id="ARBA00004167"/>
    </source>
</evidence>
<accession>A0A8H7VP17</accession>
<evidence type="ECO:0000313" key="8">
    <source>
        <dbReference type="EMBL" id="KAG2229581.1"/>
    </source>
</evidence>
<protein>
    <recommendedName>
        <fullName evidence="10">Coiled-coil domain-containing protein 47</fullName>
    </recommendedName>
</protein>
<comment type="subcellular location">
    <subcellularLocation>
        <location evidence="1">Membrane</location>
        <topology evidence="1">Single-pass membrane protein</topology>
    </subcellularLocation>
</comment>
<keyword evidence="2 6" id="KW-0812">Transmembrane</keyword>
<feature type="region of interest" description="Disordered" evidence="5">
    <location>
        <begin position="312"/>
        <end position="363"/>
    </location>
</feature>
<dbReference type="GO" id="GO:0005509">
    <property type="term" value="F:calcium ion binding"/>
    <property type="evidence" value="ECO:0007669"/>
    <property type="project" value="InterPro"/>
</dbReference>
<sequence length="363" mass="41080">MSKLLSSLAMFALASYASAEEKTPVEAPVNPILTRPLTIHDFHMEIVLSITFLALAFVWFQGKTTNLKKAKIWVNDQIEFLESQFALVGDKLSNEKSVLMVDGPADFLLYTSGRRNVQFGHWWLKMKPRNDILTFFTTQVLALVGYAKPATDRVNLTMALDKAIPEKFVFAVIKKDLANELHQKRFDLKRVGKVASSKVLPANLTIYAETQKLADTILAGKVGEILAQTSDRLESLIISSLPEEEPEMFEADNFLTVSLNFLMSSAPGFDSLVELACELPDVIGQLRLTGDIKSKINKNRDELVKEFSKKAAADRAEELQKKKAEAKRAEEERVKKMSPAEQRKWEEKERARNMKKQQKKKKM</sequence>
<gene>
    <name evidence="8" type="ORF">INT48_004185</name>
</gene>
<dbReference type="PANTHER" id="PTHR12883:SF0">
    <property type="entry name" value="PAT COMPLEX SUBUNIT CCDC47"/>
    <property type="match status" value="1"/>
</dbReference>